<name>A0A2P5DNJ4_TREOI</name>
<reference evidence="2" key="1">
    <citation type="submission" date="2016-06" db="EMBL/GenBank/DDBJ databases">
        <title>Parallel loss of symbiosis genes in relatives of nitrogen-fixing non-legume Parasponia.</title>
        <authorList>
            <person name="Van Velzen R."/>
            <person name="Holmer R."/>
            <person name="Bu F."/>
            <person name="Rutten L."/>
            <person name="Van Zeijl A."/>
            <person name="Liu W."/>
            <person name="Santuari L."/>
            <person name="Cao Q."/>
            <person name="Sharma T."/>
            <person name="Shen D."/>
            <person name="Roswanjaya Y."/>
            <person name="Wardhani T."/>
            <person name="Kalhor M.S."/>
            <person name="Jansen J."/>
            <person name="Van den Hoogen J."/>
            <person name="Gungor B."/>
            <person name="Hartog M."/>
            <person name="Hontelez J."/>
            <person name="Verver J."/>
            <person name="Yang W.-C."/>
            <person name="Schijlen E."/>
            <person name="Repin R."/>
            <person name="Schilthuizen M."/>
            <person name="Schranz E."/>
            <person name="Heidstra R."/>
            <person name="Miyata K."/>
            <person name="Fedorova E."/>
            <person name="Kohlen W."/>
            <person name="Bisseling T."/>
            <person name="Smit S."/>
            <person name="Geurts R."/>
        </authorList>
    </citation>
    <scope>NUCLEOTIDE SEQUENCE [LARGE SCALE GENOMIC DNA]</scope>
    <source>
        <strain evidence="2">cv. RG33-2</strain>
    </source>
</reference>
<dbReference type="InParanoid" id="A0A2P5DNJ4"/>
<dbReference type="Proteomes" id="UP000237000">
    <property type="component" value="Unassembled WGS sequence"/>
</dbReference>
<comment type="caution">
    <text evidence="1">The sequence shown here is derived from an EMBL/GenBank/DDBJ whole genome shotgun (WGS) entry which is preliminary data.</text>
</comment>
<dbReference type="EMBL" id="JXTC01000259">
    <property type="protein sequence ID" value="PON74851.1"/>
    <property type="molecule type" value="Genomic_DNA"/>
</dbReference>
<protein>
    <submittedName>
        <fullName evidence="1">Uncharacterized protein</fullName>
    </submittedName>
</protein>
<accession>A0A2P5DNJ4</accession>
<dbReference type="AlphaFoldDB" id="A0A2P5DNJ4"/>
<keyword evidence="2" id="KW-1185">Reference proteome</keyword>
<gene>
    <name evidence="1" type="ORF">TorRG33x02_246250</name>
</gene>
<sequence length="71" mass="8392">MAEINQEFEHKDDRDSRTWDDARIRITDKRHLKLKEDMVEPAVDIVRLEHGESVIAVVEDLPIEQETSTEY</sequence>
<organism evidence="1 2">
    <name type="scientific">Trema orientale</name>
    <name type="common">Charcoal tree</name>
    <name type="synonym">Celtis orientalis</name>
    <dbReference type="NCBI Taxonomy" id="63057"/>
    <lineage>
        <taxon>Eukaryota</taxon>
        <taxon>Viridiplantae</taxon>
        <taxon>Streptophyta</taxon>
        <taxon>Embryophyta</taxon>
        <taxon>Tracheophyta</taxon>
        <taxon>Spermatophyta</taxon>
        <taxon>Magnoliopsida</taxon>
        <taxon>eudicotyledons</taxon>
        <taxon>Gunneridae</taxon>
        <taxon>Pentapetalae</taxon>
        <taxon>rosids</taxon>
        <taxon>fabids</taxon>
        <taxon>Rosales</taxon>
        <taxon>Cannabaceae</taxon>
        <taxon>Trema</taxon>
    </lineage>
</organism>
<proteinExistence type="predicted"/>
<evidence type="ECO:0000313" key="2">
    <source>
        <dbReference type="Proteomes" id="UP000237000"/>
    </source>
</evidence>
<evidence type="ECO:0000313" key="1">
    <source>
        <dbReference type="EMBL" id="PON74851.1"/>
    </source>
</evidence>